<evidence type="ECO:0000256" key="8">
    <source>
        <dbReference type="SAM" id="Phobius"/>
    </source>
</evidence>
<protein>
    <recommendedName>
        <fullName evidence="10">Cytochrome P450</fullName>
    </recommendedName>
</protein>
<evidence type="ECO:0000256" key="1">
    <source>
        <dbReference type="ARBA" id="ARBA00001971"/>
    </source>
</evidence>
<keyword evidence="8" id="KW-0472">Membrane</keyword>
<dbReference type="Gene3D" id="1.10.630.10">
    <property type="entry name" value="Cytochrome P450"/>
    <property type="match status" value="1"/>
</dbReference>
<dbReference type="GO" id="GO:0020037">
    <property type="term" value="F:heme binding"/>
    <property type="evidence" value="ECO:0007669"/>
    <property type="project" value="InterPro"/>
</dbReference>
<keyword evidence="8" id="KW-0812">Transmembrane</keyword>
<dbReference type="PROSITE" id="PS00086">
    <property type="entry name" value="CYTOCHROME_P450"/>
    <property type="match status" value="1"/>
</dbReference>
<organism evidence="9">
    <name type="scientific">Pyricularia oryzae (strain Y34)</name>
    <name type="common">Rice blast fungus</name>
    <name type="synonym">Magnaporthe oryzae</name>
    <dbReference type="NCBI Taxonomy" id="1143189"/>
    <lineage>
        <taxon>Eukaryota</taxon>
        <taxon>Fungi</taxon>
        <taxon>Dikarya</taxon>
        <taxon>Ascomycota</taxon>
        <taxon>Pezizomycotina</taxon>
        <taxon>Sordariomycetes</taxon>
        <taxon>Sordariomycetidae</taxon>
        <taxon>Magnaporthales</taxon>
        <taxon>Pyriculariaceae</taxon>
        <taxon>Pyricularia</taxon>
    </lineage>
</organism>
<dbReference type="EMBL" id="JH793767">
    <property type="protein sequence ID" value="ELQ33805.1"/>
    <property type="molecule type" value="Genomic_DNA"/>
</dbReference>
<dbReference type="GO" id="GO:0016705">
    <property type="term" value="F:oxidoreductase activity, acting on paired donors, with incorporation or reduction of molecular oxygen"/>
    <property type="evidence" value="ECO:0007669"/>
    <property type="project" value="InterPro"/>
</dbReference>
<keyword evidence="7" id="KW-0503">Monooxygenase</keyword>
<evidence type="ECO:0000256" key="2">
    <source>
        <dbReference type="ARBA" id="ARBA00010617"/>
    </source>
</evidence>
<reference evidence="9" key="1">
    <citation type="journal article" date="2012" name="PLoS Genet.">
        <title>Comparative analysis of the genomes of two field isolates of the rice blast fungus Magnaporthe oryzae.</title>
        <authorList>
            <person name="Xue M."/>
            <person name="Yang J."/>
            <person name="Li Z."/>
            <person name="Hu S."/>
            <person name="Yao N."/>
            <person name="Dean R.A."/>
            <person name="Zhao W."/>
            <person name="Shen M."/>
            <person name="Zhang H."/>
            <person name="Li C."/>
            <person name="Liu L."/>
            <person name="Cao L."/>
            <person name="Xu X."/>
            <person name="Xing Y."/>
            <person name="Hsiang T."/>
            <person name="Zhang Z."/>
            <person name="Xu J.R."/>
            <person name="Peng Y.L."/>
        </authorList>
    </citation>
    <scope>NUCLEOTIDE SEQUENCE</scope>
    <source>
        <strain evidence="9">Y34</strain>
    </source>
</reference>
<evidence type="ECO:0000256" key="6">
    <source>
        <dbReference type="PIRSR" id="PIRSR602401-1"/>
    </source>
</evidence>
<dbReference type="Proteomes" id="UP000011086">
    <property type="component" value="Unassembled WGS sequence"/>
</dbReference>
<dbReference type="GO" id="GO:0005506">
    <property type="term" value="F:iron ion binding"/>
    <property type="evidence" value="ECO:0007669"/>
    <property type="project" value="InterPro"/>
</dbReference>
<feature type="binding site" description="axial binding residue" evidence="6">
    <location>
        <position position="435"/>
    </location>
    <ligand>
        <name>heme</name>
        <dbReference type="ChEBI" id="CHEBI:30413"/>
    </ligand>
    <ligandPart>
        <name>Fe</name>
        <dbReference type="ChEBI" id="CHEBI:18248"/>
    </ligandPart>
</feature>
<dbReference type="Pfam" id="PF00067">
    <property type="entry name" value="p450"/>
    <property type="match status" value="2"/>
</dbReference>
<keyword evidence="5 6" id="KW-0408">Iron</keyword>
<dbReference type="InterPro" id="IPR001128">
    <property type="entry name" value="Cyt_P450"/>
</dbReference>
<dbReference type="PANTHER" id="PTHR24305">
    <property type="entry name" value="CYTOCHROME P450"/>
    <property type="match status" value="1"/>
</dbReference>
<dbReference type="InterPro" id="IPR017972">
    <property type="entry name" value="Cyt_P450_CS"/>
</dbReference>
<keyword evidence="3 6" id="KW-0349">Heme</keyword>
<evidence type="ECO:0000256" key="5">
    <source>
        <dbReference type="ARBA" id="ARBA00023004"/>
    </source>
</evidence>
<dbReference type="PRINTS" id="PR00463">
    <property type="entry name" value="EP450I"/>
</dbReference>
<evidence type="ECO:0000256" key="4">
    <source>
        <dbReference type="ARBA" id="ARBA00022723"/>
    </source>
</evidence>
<dbReference type="AlphaFoldDB" id="A0AA97NPC9"/>
<keyword evidence="7" id="KW-0560">Oxidoreductase</keyword>
<sequence length="492" mass="55140">MACGCTVKGNIPHPPTWCKVLVTVNQPLAALVAIAALGFFAKALYNVFFHPLREFPGPLLARATRVYYSYHRSTGQLELLTKELHDKYGSVVRIAPDELSFVDEAAWVDIYGSRTKVRLQKEPFFYLGARAPNGEKNLGACSDADHSRIRGVLSHAFSDKALYSQQALITCHVSHMVRRIGQLGGARTDAVRWLQHCTYDIISDLALGTSAGALDCDGWSPSAHLVFESVKEGIMAIECVRFLPFRALLVHLLMKAFGTSRRRAFDTANEKAQTRMETGNFDRPDLMSYILQANETGKELTSAEITANVALLLDVGSETTASMLAGCLFYVTKDLAVLNRLTGEIRRSFDTAEEIDSKRLATLPFLNAVFQESLLAGRFVPGNTTVAINQYAAYHIAANFTDPLSFSPTRWLGEKRFSDDKRATFQPFSLGARDCLGKNLAWAEIRLIVGHLLWRFDLELDSTSENWNQQKTWFIWDKPELMMKFKEREYQG</sequence>
<dbReference type="SUPFAM" id="SSF48264">
    <property type="entry name" value="Cytochrome P450"/>
    <property type="match status" value="1"/>
</dbReference>
<dbReference type="InterPro" id="IPR036396">
    <property type="entry name" value="Cyt_P450_sf"/>
</dbReference>
<proteinExistence type="inferred from homology"/>
<evidence type="ECO:0000256" key="3">
    <source>
        <dbReference type="ARBA" id="ARBA00022617"/>
    </source>
</evidence>
<dbReference type="PANTHER" id="PTHR24305:SF210">
    <property type="entry name" value="CYTOCHROME P450 MONOOXYGENASE ASQL-RELATED"/>
    <property type="match status" value="1"/>
</dbReference>
<keyword evidence="4 6" id="KW-0479">Metal-binding</keyword>
<evidence type="ECO:0000256" key="7">
    <source>
        <dbReference type="RuleBase" id="RU000461"/>
    </source>
</evidence>
<accession>A0AA97NPC9</accession>
<evidence type="ECO:0000313" key="9">
    <source>
        <dbReference type="EMBL" id="ELQ33805.1"/>
    </source>
</evidence>
<dbReference type="InterPro" id="IPR050121">
    <property type="entry name" value="Cytochrome_P450_monoxygenase"/>
</dbReference>
<comment type="cofactor">
    <cofactor evidence="1 6">
        <name>heme</name>
        <dbReference type="ChEBI" id="CHEBI:30413"/>
    </cofactor>
</comment>
<keyword evidence="8" id="KW-1133">Transmembrane helix</keyword>
<dbReference type="InterPro" id="IPR002401">
    <property type="entry name" value="Cyt_P450_E_grp-I"/>
</dbReference>
<dbReference type="CDD" id="cd11058">
    <property type="entry name" value="CYP60B-like"/>
    <property type="match status" value="1"/>
</dbReference>
<feature type="transmembrane region" description="Helical" evidence="8">
    <location>
        <begin position="28"/>
        <end position="48"/>
    </location>
</feature>
<evidence type="ECO:0008006" key="10">
    <source>
        <dbReference type="Google" id="ProtNLM"/>
    </source>
</evidence>
<dbReference type="GO" id="GO:0004497">
    <property type="term" value="F:monooxygenase activity"/>
    <property type="evidence" value="ECO:0007669"/>
    <property type="project" value="UniProtKB-KW"/>
</dbReference>
<gene>
    <name evidence="9" type="ORF">OOU_Y34scaffold00875g3</name>
</gene>
<name>A0AA97NPC9_PYRO3</name>
<comment type="similarity">
    <text evidence="2 7">Belongs to the cytochrome P450 family.</text>
</comment>